<dbReference type="Proteomes" id="UP000694888">
    <property type="component" value="Unplaced"/>
</dbReference>
<dbReference type="EC" id="6.1.1.16" evidence="2"/>
<keyword evidence="8" id="KW-0648">Protein biosynthesis</keyword>
<evidence type="ECO:0000313" key="14">
    <source>
        <dbReference type="Proteomes" id="UP000694888"/>
    </source>
</evidence>
<keyword evidence="3 15" id="KW-0436">Ligase</keyword>
<feature type="compositionally biased region" description="Basic and acidic residues" evidence="12">
    <location>
        <begin position="284"/>
        <end position="294"/>
    </location>
</feature>
<evidence type="ECO:0000256" key="7">
    <source>
        <dbReference type="ARBA" id="ARBA00022840"/>
    </source>
</evidence>
<dbReference type="InterPro" id="IPR032678">
    <property type="entry name" value="tRNA-synt_1_cat_dom"/>
</dbReference>
<feature type="region of interest" description="Disordered" evidence="12">
    <location>
        <begin position="279"/>
        <end position="313"/>
    </location>
</feature>
<evidence type="ECO:0000256" key="12">
    <source>
        <dbReference type="SAM" id="MobiDB-lite"/>
    </source>
</evidence>
<evidence type="ECO:0000256" key="3">
    <source>
        <dbReference type="ARBA" id="ARBA00022598"/>
    </source>
</evidence>
<dbReference type="HAMAP" id="MF_00041">
    <property type="entry name" value="Cys_tRNA_synth"/>
    <property type="match status" value="1"/>
</dbReference>
<dbReference type="PANTHER" id="PTHR10890:SF3">
    <property type="entry name" value="CYSTEINE--TRNA LIGASE, CYTOPLASMIC"/>
    <property type="match status" value="1"/>
</dbReference>
<keyword evidence="14" id="KW-1185">Reference proteome</keyword>
<organism evidence="14 16">
    <name type="scientific">Aplysia californica</name>
    <name type="common">California sea hare</name>
    <dbReference type="NCBI Taxonomy" id="6500"/>
    <lineage>
        <taxon>Eukaryota</taxon>
        <taxon>Metazoa</taxon>
        <taxon>Spiralia</taxon>
        <taxon>Lophotrochozoa</taxon>
        <taxon>Mollusca</taxon>
        <taxon>Gastropoda</taxon>
        <taxon>Heterobranchia</taxon>
        <taxon>Euthyneura</taxon>
        <taxon>Tectipleura</taxon>
        <taxon>Aplysiida</taxon>
        <taxon>Aplysioidea</taxon>
        <taxon>Aplysiidae</taxon>
        <taxon>Aplysia</taxon>
    </lineage>
</organism>
<name>A0ABM1ACV7_APLCA</name>
<dbReference type="NCBIfam" id="TIGR00435">
    <property type="entry name" value="cysS"/>
    <property type="match status" value="1"/>
</dbReference>
<evidence type="ECO:0000256" key="11">
    <source>
        <dbReference type="ARBA" id="ARBA00039362"/>
    </source>
</evidence>
<keyword evidence="5" id="KW-0547">Nucleotide-binding</keyword>
<feature type="compositionally biased region" description="Basic and acidic residues" evidence="12">
    <location>
        <begin position="635"/>
        <end position="660"/>
    </location>
</feature>
<sequence length="728" mass="82863">MKRSQPKWEPPSGEGKPVLRLFNSLTRRKEVFVPQRGNIVTWYNCGPTVYDASHMGHARSYISFDILRRVLMDYFKYDIFYSMNITDIDDKIIVRARQNHLMQQYIDAGHSPQQVEQDLGEALQLLDGKIANETSPEKLAMLTKTKAKVAALVDSGDAGKNALLQEVKEVLAPWLDKNKGSMVTENAIFSELPRFWEEEFHKDMAALNVLPADVLTRVSDYVPEVVTFIQKIIDNGFAYESNGSVYFDTKAFDAAPNHFYAKLLPEAFGDKKALSEGEGELSVSEEKQSEKKSATDFAVWKGSKPGEPSWDSPWGKGRPGWHIECSVMASDILGESMDIHSGGFDLKFPHHDNELAQSEAYFGHDHWVYYFIHSGHLTIDGCKMSKSLKNFISIKEVLKKYSARQVRLLYLLHSWKDTMDYSENTMDVALEFERTLNEFFLTVKDSLRGIASDGCLAWTKWTSDEVKLNNKLLEKQEGVYESLCDNIDTRGAMDHIRELVSAGNLYISAMRSSQRQPNRALLMKVATYITDLLKIFGAIPKEQAIGFPQGGSQNANLEEAVMPYLSAFADFREQVRVTAREHKATDILKQCDRVRDDTLPALGVRLEDHEGAPPVIKLVDKDTLMKERAEKLRIEEQKKAEKERKKKEKELEQAAKEAQKRIPPSEMFRKETDKYSAFDKKGLPTHDAAGQELTKSAMKKVLKLYEAQEKKYRDYLKTVEEKQANGES</sequence>
<keyword evidence="6" id="KW-0862">Zinc</keyword>
<evidence type="ECO:0000256" key="2">
    <source>
        <dbReference type="ARBA" id="ARBA00012832"/>
    </source>
</evidence>
<keyword evidence="4" id="KW-0479">Metal-binding</keyword>
<evidence type="ECO:0000313" key="15">
    <source>
        <dbReference type="RefSeq" id="XP_005111467.1"/>
    </source>
</evidence>
<proteinExistence type="inferred from homology"/>
<feature type="region of interest" description="Disordered" evidence="12">
    <location>
        <begin position="635"/>
        <end position="670"/>
    </location>
</feature>
<accession>A0ABM1ACV7</accession>
<keyword evidence="7" id="KW-0067">ATP-binding</keyword>
<evidence type="ECO:0000313" key="16">
    <source>
        <dbReference type="RefSeq" id="XP_012945266.1"/>
    </source>
</evidence>
<dbReference type="InterPro" id="IPR024909">
    <property type="entry name" value="Cys-tRNA/MSH_ligase"/>
</dbReference>
<dbReference type="InterPro" id="IPR009080">
    <property type="entry name" value="tRNAsynth_Ia_anticodon-bd"/>
</dbReference>
<reference evidence="15 16" key="1">
    <citation type="submission" date="2025-05" db="UniProtKB">
        <authorList>
            <consortium name="RefSeq"/>
        </authorList>
    </citation>
    <scope>IDENTIFICATION</scope>
</reference>
<evidence type="ECO:0000256" key="6">
    <source>
        <dbReference type="ARBA" id="ARBA00022833"/>
    </source>
</evidence>
<keyword evidence="9" id="KW-0030">Aminoacyl-tRNA synthetase</keyword>
<gene>
    <name evidence="15 16" type="primary">LOC101850049</name>
</gene>
<dbReference type="SUPFAM" id="SSF52374">
    <property type="entry name" value="Nucleotidylyl transferase"/>
    <property type="match status" value="1"/>
</dbReference>
<evidence type="ECO:0000259" key="13">
    <source>
        <dbReference type="Pfam" id="PF01406"/>
    </source>
</evidence>
<dbReference type="GeneID" id="101850049"/>
<dbReference type="InterPro" id="IPR015803">
    <property type="entry name" value="Cys-tRNA-ligase"/>
</dbReference>
<dbReference type="Gene3D" id="3.40.50.620">
    <property type="entry name" value="HUPs"/>
    <property type="match status" value="1"/>
</dbReference>
<feature type="domain" description="tRNA synthetases class I catalytic" evidence="13">
    <location>
        <begin position="33"/>
        <end position="429"/>
    </location>
</feature>
<dbReference type="Pfam" id="PF01406">
    <property type="entry name" value="tRNA-synt_1e"/>
    <property type="match status" value="1"/>
</dbReference>
<comment type="cofactor">
    <cofactor evidence="1">
        <name>Zn(2+)</name>
        <dbReference type="ChEBI" id="CHEBI:29105"/>
    </cofactor>
</comment>
<dbReference type="PANTHER" id="PTHR10890">
    <property type="entry name" value="CYSTEINYL-TRNA SYNTHETASE"/>
    <property type="match status" value="1"/>
</dbReference>
<dbReference type="InterPro" id="IPR014729">
    <property type="entry name" value="Rossmann-like_a/b/a_fold"/>
</dbReference>
<protein>
    <recommendedName>
        <fullName evidence="11">Cysteine--tRNA ligase, cytoplasmic</fullName>
        <ecNumber evidence="2">6.1.1.16</ecNumber>
    </recommendedName>
    <alternativeName>
        <fullName evidence="10">Cysteinyl-tRNA synthetase</fullName>
    </alternativeName>
</protein>
<evidence type="ECO:0000256" key="5">
    <source>
        <dbReference type="ARBA" id="ARBA00022741"/>
    </source>
</evidence>
<dbReference type="PRINTS" id="PR00983">
    <property type="entry name" value="TRNASYNTHCYS"/>
</dbReference>
<evidence type="ECO:0000256" key="4">
    <source>
        <dbReference type="ARBA" id="ARBA00022723"/>
    </source>
</evidence>
<dbReference type="RefSeq" id="XP_012945266.1">
    <property type="nucleotide sequence ID" value="XM_013089812.2"/>
</dbReference>
<dbReference type="CDD" id="cd00672">
    <property type="entry name" value="CysRS_core"/>
    <property type="match status" value="1"/>
</dbReference>
<dbReference type="RefSeq" id="XP_005111467.1">
    <property type="nucleotide sequence ID" value="XM_005111410.3"/>
</dbReference>
<evidence type="ECO:0000256" key="1">
    <source>
        <dbReference type="ARBA" id="ARBA00001947"/>
    </source>
</evidence>
<evidence type="ECO:0000256" key="8">
    <source>
        <dbReference type="ARBA" id="ARBA00022917"/>
    </source>
</evidence>
<evidence type="ECO:0000256" key="9">
    <source>
        <dbReference type="ARBA" id="ARBA00023146"/>
    </source>
</evidence>
<evidence type="ECO:0000256" key="10">
    <source>
        <dbReference type="ARBA" id="ARBA00031499"/>
    </source>
</evidence>
<dbReference type="SUPFAM" id="SSF47323">
    <property type="entry name" value="Anticodon-binding domain of a subclass of class I aminoacyl-tRNA synthetases"/>
    <property type="match status" value="1"/>
</dbReference>
<dbReference type="GO" id="GO:0016874">
    <property type="term" value="F:ligase activity"/>
    <property type="evidence" value="ECO:0007669"/>
    <property type="project" value="UniProtKB-KW"/>
</dbReference>